<keyword evidence="3" id="KW-1185">Reference proteome</keyword>
<gene>
    <name evidence="2" type="ORF">JOF43_000611</name>
</gene>
<keyword evidence="2" id="KW-0489">Methyltransferase</keyword>
<organism evidence="2 3">
    <name type="scientific">Brachybacterium sacelli</name>
    <dbReference type="NCBI Taxonomy" id="173364"/>
    <lineage>
        <taxon>Bacteria</taxon>
        <taxon>Bacillati</taxon>
        <taxon>Actinomycetota</taxon>
        <taxon>Actinomycetes</taxon>
        <taxon>Micrococcales</taxon>
        <taxon>Dermabacteraceae</taxon>
        <taxon>Brachybacterium</taxon>
    </lineage>
</organism>
<dbReference type="CDD" id="cd02440">
    <property type="entry name" value="AdoMet_MTases"/>
    <property type="match status" value="1"/>
</dbReference>
<dbReference type="PANTHER" id="PTHR43861:SF1">
    <property type="entry name" value="TRANS-ACONITATE 2-METHYLTRANSFERASE"/>
    <property type="match status" value="1"/>
</dbReference>
<dbReference type="GO" id="GO:0032259">
    <property type="term" value="P:methylation"/>
    <property type="evidence" value="ECO:0007669"/>
    <property type="project" value="UniProtKB-KW"/>
</dbReference>
<dbReference type="Pfam" id="PF08241">
    <property type="entry name" value="Methyltransf_11"/>
    <property type="match status" value="1"/>
</dbReference>
<reference evidence="2 3" key="1">
    <citation type="submission" date="2021-03" db="EMBL/GenBank/DDBJ databases">
        <title>Sequencing the genomes of 1000 actinobacteria strains.</title>
        <authorList>
            <person name="Klenk H.-P."/>
        </authorList>
    </citation>
    <scope>NUCLEOTIDE SEQUENCE [LARGE SCALE GENOMIC DNA]</scope>
    <source>
        <strain evidence="2 3">DSM 14566</strain>
    </source>
</reference>
<dbReference type="Proteomes" id="UP001519290">
    <property type="component" value="Unassembled WGS sequence"/>
</dbReference>
<dbReference type="InterPro" id="IPR029063">
    <property type="entry name" value="SAM-dependent_MTases_sf"/>
</dbReference>
<dbReference type="PANTHER" id="PTHR43861">
    <property type="entry name" value="TRANS-ACONITATE 2-METHYLTRANSFERASE-RELATED"/>
    <property type="match status" value="1"/>
</dbReference>
<name>A0ABS4WWR5_9MICO</name>
<accession>A0ABS4WWR5</accession>
<comment type="caution">
    <text evidence="2">The sequence shown here is derived from an EMBL/GenBank/DDBJ whole genome shotgun (WGS) entry which is preliminary data.</text>
</comment>
<dbReference type="EMBL" id="JAGIOD010000001">
    <property type="protein sequence ID" value="MBP2380654.1"/>
    <property type="molecule type" value="Genomic_DNA"/>
</dbReference>
<sequence>MPDQPNDGTIHQHPLAYLLGLEGVALMRAFAGEYDRAFTEARIAEVRELLERAAELGPGVDVPPLPVADGYDGWAATYDGEDNGCFPMRDDVLTPLLDALAPGRVLDAGCGTGAVTQQLVDRGHDVVGVDFSKAMLSRARTAVPEARFLEGDLTDLPLPDADVDHLVCSLALTHLSDLGPFFAEAARVMRPGGHLLVLDTRGHFTGSPRYPLVKQSPDGRTGHITGHSHGLGDYLRAALPHGFVVRACQETYLGEGTVGPEETAAPLTPGPPNIWELHPWIPEATNAAKAGQAAVVAWEFELRPDV</sequence>
<dbReference type="SUPFAM" id="SSF53335">
    <property type="entry name" value="S-adenosyl-L-methionine-dependent methyltransferases"/>
    <property type="match status" value="1"/>
</dbReference>
<proteinExistence type="predicted"/>
<feature type="domain" description="Methyltransferase type 11" evidence="1">
    <location>
        <begin position="106"/>
        <end position="197"/>
    </location>
</feature>
<dbReference type="GO" id="GO:0008168">
    <property type="term" value="F:methyltransferase activity"/>
    <property type="evidence" value="ECO:0007669"/>
    <property type="project" value="UniProtKB-KW"/>
</dbReference>
<keyword evidence="2" id="KW-0808">Transferase</keyword>
<protein>
    <submittedName>
        <fullName evidence="2">SAM-dependent methyltransferase</fullName>
    </submittedName>
</protein>
<dbReference type="RefSeq" id="WP_209898903.1">
    <property type="nucleotide sequence ID" value="NZ_BAAAJW010000014.1"/>
</dbReference>
<evidence type="ECO:0000259" key="1">
    <source>
        <dbReference type="Pfam" id="PF08241"/>
    </source>
</evidence>
<dbReference type="Gene3D" id="3.40.50.150">
    <property type="entry name" value="Vaccinia Virus protein VP39"/>
    <property type="match status" value="1"/>
</dbReference>
<evidence type="ECO:0000313" key="3">
    <source>
        <dbReference type="Proteomes" id="UP001519290"/>
    </source>
</evidence>
<evidence type="ECO:0000313" key="2">
    <source>
        <dbReference type="EMBL" id="MBP2380654.1"/>
    </source>
</evidence>
<dbReference type="InterPro" id="IPR013216">
    <property type="entry name" value="Methyltransf_11"/>
</dbReference>